<reference evidence="1" key="1">
    <citation type="submission" date="2021-01" db="EMBL/GenBank/DDBJ databases">
        <title>Whole genome shotgun sequence of Sphaerimonospora thailandensis NBRC 107569.</title>
        <authorList>
            <person name="Komaki H."/>
            <person name="Tamura T."/>
        </authorList>
    </citation>
    <scope>NUCLEOTIDE SEQUENCE</scope>
    <source>
        <strain evidence="1">NBRC 107569</strain>
    </source>
</reference>
<organism evidence="1 2">
    <name type="scientific">Sphaerimonospora thailandensis</name>
    <dbReference type="NCBI Taxonomy" id="795644"/>
    <lineage>
        <taxon>Bacteria</taxon>
        <taxon>Bacillati</taxon>
        <taxon>Actinomycetota</taxon>
        <taxon>Actinomycetes</taxon>
        <taxon>Streptosporangiales</taxon>
        <taxon>Streptosporangiaceae</taxon>
        <taxon>Sphaerimonospora</taxon>
    </lineage>
</organism>
<sequence>MIDKQATPAFQVAGRLNLTGQAEFLGIRHKVTGKPVATLAVCGIELDFTDPHMADQFAQAARVMAEQLHIAHERTTRRPTGDPA</sequence>
<dbReference type="EMBL" id="BOOG01000015">
    <property type="protein sequence ID" value="GIH69478.1"/>
    <property type="molecule type" value="Genomic_DNA"/>
</dbReference>
<evidence type="ECO:0000313" key="2">
    <source>
        <dbReference type="Proteomes" id="UP000610966"/>
    </source>
</evidence>
<protein>
    <submittedName>
        <fullName evidence="1">Uncharacterized protein</fullName>
    </submittedName>
</protein>
<dbReference type="RefSeq" id="WP_204014132.1">
    <property type="nucleotide sequence ID" value="NZ_BOOG01000015.1"/>
</dbReference>
<keyword evidence="2" id="KW-1185">Reference proteome</keyword>
<accession>A0A8J3RBH4</accession>
<name>A0A8J3RBH4_9ACTN</name>
<comment type="caution">
    <text evidence="1">The sequence shown here is derived from an EMBL/GenBank/DDBJ whole genome shotgun (WGS) entry which is preliminary data.</text>
</comment>
<dbReference type="Proteomes" id="UP000610966">
    <property type="component" value="Unassembled WGS sequence"/>
</dbReference>
<evidence type="ECO:0000313" key="1">
    <source>
        <dbReference type="EMBL" id="GIH69478.1"/>
    </source>
</evidence>
<proteinExistence type="predicted"/>
<dbReference type="AlphaFoldDB" id="A0A8J3RBH4"/>
<gene>
    <name evidence="1" type="ORF">Mth01_17310</name>
</gene>